<reference evidence="9 10" key="1">
    <citation type="submission" date="2019-03" db="EMBL/GenBank/DDBJ databases">
        <title>Genomic Encyclopedia of Type Strains, Phase IV (KMG-IV): sequencing the most valuable type-strain genomes for metagenomic binning, comparative biology and taxonomic classification.</title>
        <authorList>
            <person name="Goeker M."/>
        </authorList>
    </citation>
    <scope>NUCLEOTIDE SEQUENCE [LARGE SCALE GENOMIC DNA]</scope>
    <source>
        <strain evidence="9 10">DSM 100055</strain>
    </source>
</reference>
<dbReference type="PANTHER" id="PTHR14969:SF62">
    <property type="entry name" value="DECAPRENYLPHOSPHORYL-5-PHOSPHORIBOSE PHOSPHATASE RV3807C-RELATED"/>
    <property type="match status" value="1"/>
</dbReference>
<dbReference type="Pfam" id="PF01569">
    <property type="entry name" value="PAP2"/>
    <property type="match status" value="1"/>
</dbReference>
<evidence type="ECO:0000256" key="6">
    <source>
        <dbReference type="ARBA" id="ARBA00023136"/>
    </source>
</evidence>
<feature type="transmembrane region" description="Helical" evidence="7">
    <location>
        <begin position="6"/>
        <end position="24"/>
    </location>
</feature>
<evidence type="ECO:0000313" key="10">
    <source>
        <dbReference type="Proteomes" id="UP000294678"/>
    </source>
</evidence>
<proteinExistence type="predicted"/>
<evidence type="ECO:0000256" key="5">
    <source>
        <dbReference type="ARBA" id="ARBA00022989"/>
    </source>
</evidence>
<evidence type="ECO:0000256" key="4">
    <source>
        <dbReference type="ARBA" id="ARBA00022801"/>
    </source>
</evidence>
<keyword evidence="10" id="KW-1185">Reference proteome</keyword>
<keyword evidence="4" id="KW-0378">Hydrolase</keyword>
<dbReference type="GO" id="GO:0005886">
    <property type="term" value="C:plasma membrane"/>
    <property type="evidence" value="ECO:0007669"/>
    <property type="project" value="UniProtKB-SubCell"/>
</dbReference>
<evidence type="ECO:0000256" key="7">
    <source>
        <dbReference type="SAM" id="Phobius"/>
    </source>
</evidence>
<evidence type="ECO:0000256" key="2">
    <source>
        <dbReference type="ARBA" id="ARBA00022475"/>
    </source>
</evidence>
<evidence type="ECO:0000259" key="8">
    <source>
        <dbReference type="SMART" id="SM00014"/>
    </source>
</evidence>
<feature type="transmembrane region" description="Helical" evidence="7">
    <location>
        <begin position="148"/>
        <end position="173"/>
    </location>
</feature>
<keyword evidence="3 7" id="KW-0812">Transmembrane</keyword>
<evidence type="ECO:0000256" key="1">
    <source>
        <dbReference type="ARBA" id="ARBA00004651"/>
    </source>
</evidence>
<dbReference type="PANTHER" id="PTHR14969">
    <property type="entry name" value="SPHINGOSINE-1-PHOSPHATE PHOSPHOHYDROLASE"/>
    <property type="match status" value="1"/>
</dbReference>
<feature type="domain" description="Phosphatidic acid phosphatase type 2/haloperoxidase" evidence="8">
    <location>
        <begin position="107"/>
        <end position="221"/>
    </location>
</feature>
<dbReference type="SMART" id="SM00014">
    <property type="entry name" value="acidPPc"/>
    <property type="match status" value="1"/>
</dbReference>
<comment type="caution">
    <text evidence="9">The sequence shown here is derived from an EMBL/GenBank/DDBJ whole genome shotgun (WGS) entry which is preliminary data.</text>
</comment>
<keyword evidence="6 7" id="KW-0472">Membrane</keyword>
<sequence length="228" mass="26682">MMILVYILLLFFIYKIIKEGYLKITKHFLNNLFKNISTYIVLFFVILSIFLLDKKITMLFWKKINNIDLGNIAVFFQNLGKADIISIPLIILYFVGIKFNKNLSKISILALASNLYSGIFVQILKHIILRERPFVSFNELNFFKFNKIFNYTNTSFPSGHTITGFSVCFIFFYFYKNKKIRILCIIVASLIGIFRIYEGKHWLSDVIIGAYLGIIVAKTIYELNKENI</sequence>
<dbReference type="InterPro" id="IPR036938">
    <property type="entry name" value="PAP2/HPO_sf"/>
</dbReference>
<dbReference type="EMBL" id="SOBG01000006">
    <property type="protein sequence ID" value="TDT69107.1"/>
    <property type="molecule type" value="Genomic_DNA"/>
</dbReference>
<dbReference type="InterPro" id="IPR000326">
    <property type="entry name" value="PAP2/HPO"/>
</dbReference>
<dbReference type="Gene3D" id="1.20.144.10">
    <property type="entry name" value="Phosphatidic acid phosphatase type 2/haloperoxidase"/>
    <property type="match status" value="1"/>
</dbReference>
<accession>A0AA46I565</accession>
<dbReference type="Proteomes" id="UP000294678">
    <property type="component" value="Unassembled WGS sequence"/>
</dbReference>
<comment type="subcellular location">
    <subcellularLocation>
        <location evidence="1">Cell membrane</location>
        <topology evidence="1">Multi-pass membrane protein</topology>
    </subcellularLocation>
</comment>
<gene>
    <name evidence="9" type="ORF">EV215_1449</name>
</gene>
<feature type="transmembrane region" description="Helical" evidence="7">
    <location>
        <begin position="72"/>
        <end position="96"/>
    </location>
</feature>
<organism evidence="9 10">
    <name type="scientific">Hypnocyclicus thermotrophus</name>
    <dbReference type="NCBI Taxonomy" id="1627895"/>
    <lineage>
        <taxon>Bacteria</taxon>
        <taxon>Fusobacteriati</taxon>
        <taxon>Fusobacteriota</taxon>
        <taxon>Fusobacteriia</taxon>
        <taxon>Fusobacteriales</taxon>
        <taxon>Fusobacteriaceae</taxon>
        <taxon>Hypnocyclicus</taxon>
    </lineage>
</organism>
<protein>
    <submittedName>
        <fullName evidence="9">Undecaprenyl-diphosphatase</fullName>
    </submittedName>
</protein>
<name>A0AA46I565_9FUSO</name>
<dbReference type="SUPFAM" id="SSF48317">
    <property type="entry name" value="Acid phosphatase/Vanadium-dependent haloperoxidase"/>
    <property type="match status" value="1"/>
</dbReference>
<keyword evidence="2" id="KW-1003">Cell membrane</keyword>
<evidence type="ECO:0000256" key="3">
    <source>
        <dbReference type="ARBA" id="ARBA00022692"/>
    </source>
</evidence>
<dbReference type="GO" id="GO:0016787">
    <property type="term" value="F:hydrolase activity"/>
    <property type="evidence" value="ECO:0007669"/>
    <property type="project" value="UniProtKB-KW"/>
</dbReference>
<keyword evidence="5 7" id="KW-1133">Transmembrane helix</keyword>
<feature type="transmembrane region" description="Helical" evidence="7">
    <location>
        <begin position="180"/>
        <end position="197"/>
    </location>
</feature>
<feature type="transmembrane region" description="Helical" evidence="7">
    <location>
        <begin position="108"/>
        <end position="128"/>
    </location>
</feature>
<feature type="transmembrane region" description="Helical" evidence="7">
    <location>
        <begin position="203"/>
        <end position="221"/>
    </location>
</feature>
<feature type="transmembrane region" description="Helical" evidence="7">
    <location>
        <begin position="36"/>
        <end position="52"/>
    </location>
</feature>
<evidence type="ECO:0000313" key="9">
    <source>
        <dbReference type="EMBL" id="TDT69107.1"/>
    </source>
</evidence>
<dbReference type="AlphaFoldDB" id="A0AA46I565"/>
<dbReference type="RefSeq" id="WP_134113320.1">
    <property type="nucleotide sequence ID" value="NZ_SOBG01000006.1"/>
</dbReference>